<dbReference type="Gene3D" id="3.20.20.100">
    <property type="entry name" value="NADP-dependent oxidoreductase domain"/>
    <property type="match status" value="1"/>
</dbReference>
<protein>
    <submittedName>
        <fullName evidence="2">NADP-dependent oxidoreductase domain</fullName>
    </submittedName>
</protein>
<gene>
    <name evidence="2" type="ORF">RJ641_019111</name>
</gene>
<reference evidence="2 3" key="1">
    <citation type="submission" date="2023-12" db="EMBL/GenBank/DDBJ databases">
        <title>A high-quality genome assembly for Dillenia turbinata (Dilleniales).</title>
        <authorList>
            <person name="Chanderbali A."/>
        </authorList>
    </citation>
    <scope>NUCLEOTIDE SEQUENCE [LARGE SCALE GENOMIC DNA]</scope>
    <source>
        <strain evidence="2">LSX21</strain>
        <tissue evidence="2">Leaf</tissue>
    </source>
</reference>
<comment type="caution">
    <text evidence="2">The sequence shown here is derived from an EMBL/GenBank/DDBJ whole genome shotgun (WGS) entry which is preliminary data.</text>
</comment>
<dbReference type="GO" id="GO:0010349">
    <property type="term" value="F:L-galactose dehydrogenase activity"/>
    <property type="evidence" value="ECO:0007669"/>
    <property type="project" value="TreeGrafter"/>
</dbReference>
<evidence type="ECO:0000313" key="2">
    <source>
        <dbReference type="EMBL" id="KAK6916250.1"/>
    </source>
</evidence>
<keyword evidence="3" id="KW-1185">Reference proteome</keyword>
<dbReference type="SUPFAM" id="SSF51430">
    <property type="entry name" value="NAD(P)-linked oxidoreductase"/>
    <property type="match status" value="1"/>
</dbReference>
<sequence length="135" mass="14562">MELRELGNTGLKVSTVGFGAAPLGSVYGPITKEDAIASVRHALDLGINFFTSLCTTLSLSYVEGGIWMLGIALKAVGVLRSDYIVSTKCGHCKEGFDFSAERVTRSIDESLSRLQLDYVDILQCHDIELGLFIGS</sequence>
<dbReference type="GO" id="GO:0005829">
    <property type="term" value="C:cytosol"/>
    <property type="evidence" value="ECO:0007669"/>
    <property type="project" value="TreeGrafter"/>
</dbReference>
<evidence type="ECO:0000259" key="1">
    <source>
        <dbReference type="Pfam" id="PF00248"/>
    </source>
</evidence>
<dbReference type="InterPro" id="IPR020471">
    <property type="entry name" value="AKR"/>
</dbReference>
<name>A0AAN8UIL5_9MAGN</name>
<dbReference type="AlphaFoldDB" id="A0AAN8UIL5"/>
<feature type="domain" description="NADP-dependent oxidoreductase" evidence="1">
    <location>
        <begin position="16"/>
        <end position="128"/>
    </location>
</feature>
<organism evidence="2 3">
    <name type="scientific">Dillenia turbinata</name>
    <dbReference type="NCBI Taxonomy" id="194707"/>
    <lineage>
        <taxon>Eukaryota</taxon>
        <taxon>Viridiplantae</taxon>
        <taxon>Streptophyta</taxon>
        <taxon>Embryophyta</taxon>
        <taxon>Tracheophyta</taxon>
        <taxon>Spermatophyta</taxon>
        <taxon>Magnoliopsida</taxon>
        <taxon>eudicotyledons</taxon>
        <taxon>Gunneridae</taxon>
        <taxon>Pentapetalae</taxon>
        <taxon>Dilleniales</taxon>
        <taxon>Dilleniaceae</taxon>
        <taxon>Dillenia</taxon>
    </lineage>
</organism>
<evidence type="ECO:0000313" key="3">
    <source>
        <dbReference type="Proteomes" id="UP001370490"/>
    </source>
</evidence>
<dbReference type="Proteomes" id="UP001370490">
    <property type="component" value="Unassembled WGS sequence"/>
</dbReference>
<accession>A0AAN8UIL5</accession>
<dbReference type="PANTHER" id="PTHR42686">
    <property type="entry name" value="GH17980P-RELATED"/>
    <property type="match status" value="1"/>
</dbReference>
<dbReference type="InterPro" id="IPR036812">
    <property type="entry name" value="NAD(P)_OxRdtase_dom_sf"/>
</dbReference>
<dbReference type="PANTHER" id="PTHR42686:SF1">
    <property type="entry name" value="GH17980P-RELATED"/>
    <property type="match status" value="1"/>
</dbReference>
<proteinExistence type="predicted"/>
<dbReference type="Pfam" id="PF00248">
    <property type="entry name" value="Aldo_ket_red"/>
    <property type="match status" value="1"/>
</dbReference>
<dbReference type="GO" id="GO:0019853">
    <property type="term" value="P:L-ascorbic acid biosynthetic process"/>
    <property type="evidence" value="ECO:0007669"/>
    <property type="project" value="TreeGrafter"/>
</dbReference>
<dbReference type="InterPro" id="IPR023210">
    <property type="entry name" value="NADP_OxRdtase_dom"/>
</dbReference>
<dbReference type="EMBL" id="JBAMMX010000024">
    <property type="protein sequence ID" value="KAK6916250.1"/>
    <property type="molecule type" value="Genomic_DNA"/>
</dbReference>